<evidence type="ECO:0000256" key="1">
    <source>
        <dbReference type="ARBA" id="ARBA00022598"/>
    </source>
</evidence>
<evidence type="ECO:0000313" key="8">
    <source>
        <dbReference type="EMBL" id="OXM62808.1"/>
    </source>
</evidence>
<dbReference type="PRINTS" id="PR01042">
    <property type="entry name" value="TRNASYNTHASP"/>
</dbReference>
<evidence type="ECO:0000256" key="3">
    <source>
        <dbReference type="ARBA" id="ARBA00022840"/>
    </source>
</evidence>
<dbReference type="PROSITE" id="PS50862">
    <property type="entry name" value="AA_TRNA_LIGASE_II"/>
    <property type="match status" value="1"/>
</dbReference>
<keyword evidence="5" id="KW-0030">Aminoacyl-tRNA synthetase</keyword>
<proteinExistence type="predicted"/>
<dbReference type="Gene3D" id="3.30.930.10">
    <property type="entry name" value="Bira Bifunctional Protein, Domain 2"/>
    <property type="match status" value="1"/>
</dbReference>
<evidence type="ECO:0000256" key="4">
    <source>
        <dbReference type="ARBA" id="ARBA00022917"/>
    </source>
</evidence>
<keyword evidence="3" id="KW-0067">ATP-binding</keyword>
<evidence type="ECO:0000259" key="7">
    <source>
        <dbReference type="PROSITE" id="PS50862"/>
    </source>
</evidence>
<evidence type="ECO:0000256" key="2">
    <source>
        <dbReference type="ARBA" id="ARBA00022741"/>
    </source>
</evidence>
<protein>
    <submittedName>
        <fullName evidence="8">Asparagine ligase</fullName>
        <ecNumber evidence="8">6.1.1.22</ecNumber>
    </submittedName>
</protein>
<name>A0A229SV12_9PSEU</name>
<dbReference type="InterPro" id="IPR004364">
    <property type="entry name" value="Aa-tRNA-synt_II"/>
</dbReference>
<evidence type="ECO:0000256" key="6">
    <source>
        <dbReference type="SAM" id="MobiDB-lite"/>
    </source>
</evidence>
<dbReference type="InterPro" id="IPR006195">
    <property type="entry name" value="aa-tRNA-synth_II"/>
</dbReference>
<dbReference type="NCBIfam" id="NF005052">
    <property type="entry name" value="PRK06462.1-1"/>
    <property type="match status" value="1"/>
</dbReference>
<dbReference type="InterPro" id="IPR045864">
    <property type="entry name" value="aa-tRNA-synth_II/BPL/LPL"/>
</dbReference>
<keyword evidence="4" id="KW-0648">Protein biosynthesis</keyword>
<feature type="region of interest" description="Disordered" evidence="6">
    <location>
        <begin position="1"/>
        <end position="20"/>
    </location>
</feature>
<dbReference type="PANTHER" id="PTHR22594">
    <property type="entry name" value="ASPARTYL/LYSYL-TRNA SYNTHETASE"/>
    <property type="match status" value="1"/>
</dbReference>
<dbReference type="PANTHER" id="PTHR22594:SF48">
    <property type="entry name" value="ASPARAGINYL-TRNA SYNTHETASE-RELATED PROTEIN (N-TRUNCATION)"/>
    <property type="match status" value="1"/>
</dbReference>
<dbReference type="Proteomes" id="UP000215199">
    <property type="component" value="Unassembled WGS sequence"/>
</dbReference>
<dbReference type="AlphaFoldDB" id="A0A229SV12"/>
<dbReference type="GO" id="GO:0005524">
    <property type="term" value="F:ATP binding"/>
    <property type="evidence" value="ECO:0007669"/>
    <property type="project" value="UniProtKB-KW"/>
</dbReference>
<keyword evidence="9" id="KW-1185">Reference proteome</keyword>
<accession>A0A229SV12</accession>
<dbReference type="GO" id="GO:0004816">
    <property type="term" value="F:asparagine-tRNA ligase activity"/>
    <property type="evidence" value="ECO:0007669"/>
    <property type="project" value="UniProtKB-EC"/>
</dbReference>
<dbReference type="RefSeq" id="WP_093951694.1">
    <property type="nucleotide sequence ID" value="NZ_NMUL01000039.1"/>
</dbReference>
<evidence type="ECO:0000313" key="9">
    <source>
        <dbReference type="Proteomes" id="UP000215199"/>
    </source>
</evidence>
<organism evidence="8 9">
    <name type="scientific">Amycolatopsis vastitatis</name>
    <dbReference type="NCBI Taxonomy" id="1905142"/>
    <lineage>
        <taxon>Bacteria</taxon>
        <taxon>Bacillati</taxon>
        <taxon>Actinomycetota</taxon>
        <taxon>Actinomycetes</taxon>
        <taxon>Pseudonocardiales</taxon>
        <taxon>Pseudonocardiaceae</taxon>
        <taxon>Amycolatopsis</taxon>
    </lineage>
</organism>
<dbReference type="OrthoDB" id="5332339at2"/>
<reference evidence="9" key="1">
    <citation type="submission" date="2017-07" db="EMBL/GenBank/DDBJ databases">
        <title>Comparative genome mining reveals phylogenetic distribution patterns of secondary metabolites in Amycolatopsis.</title>
        <authorList>
            <person name="Adamek M."/>
            <person name="Alanjary M."/>
            <person name="Sales-Ortells H."/>
            <person name="Goodfellow M."/>
            <person name="Bull A.T."/>
            <person name="Kalinowski J."/>
            <person name="Ziemert N."/>
        </authorList>
    </citation>
    <scope>NUCLEOTIDE SEQUENCE [LARGE SCALE GENOMIC DNA]</scope>
    <source>
        <strain evidence="9">H5</strain>
    </source>
</reference>
<dbReference type="Pfam" id="PF00152">
    <property type="entry name" value="tRNA-synt_2"/>
    <property type="match status" value="1"/>
</dbReference>
<dbReference type="EC" id="6.1.1.22" evidence="8"/>
<feature type="domain" description="Aminoacyl-transfer RNA synthetases class-II family profile" evidence="7">
    <location>
        <begin position="25"/>
        <end position="322"/>
    </location>
</feature>
<evidence type="ECO:0000256" key="5">
    <source>
        <dbReference type="ARBA" id="ARBA00023146"/>
    </source>
</evidence>
<dbReference type="EMBL" id="NMUL01000039">
    <property type="protein sequence ID" value="OXM62808.1"/>
    <property type="molecule type" value="Genomic_DNA"/>
</dbReference>
<comment type="caution">
    <text evidence="8">The sequence shown here is derived from an EMBL/GenBank/DDBJ whole genome shotgun (WGS) entry which is preliminary data.</text>
</comment>
<keyword evidence="2" id="KW-0547">Nucleotide-binding</keyword>
<dbReference type="SUPFAM" id="SSF55681">
    <property type="entry name" value="Class II aaRS and biotin synthetases"/>
    <property type="match status" value="1"/>
</dbReference>
<keyword evidence="1 8" id="KW-0436">Ligase</keyword>
<dbReference type="GO" id="GO:0006421">
    <property type="term" value="P:asparaginyl-tRNA aminoacylation"/>
    <property type="evidence" value="ECO:0007669"/>
    <property type="project" value="TreeGrafter"/>
</dbReference>
<gene>
    <name evidence="8" type="ORF">CF165_34145</name>
</gene>
<dbReference type="InterPro" id="IPR002312">
    <property type="entry name" value="Asp/Asn-tRNA-synth_IIb"/>
</dbReference>
<sequence length="330" mass="36854">MTDPDRRFPPPPGQHLRSPVTQRALRVQDQVLVAARAFLRQEGCIELPTPVVGPVTDPGVRGAKQLDVSLYGHRYKLMTSAILYKQASLTATSRLFCVAANLRAEPPETADTARHLVEFNQIDVELAHVSRSDAQELLERLVVHVVNHVTDVCTSDLTALGRDPANLVSLLDEPFETLTHREAVTRLHDLQHTQDLHAEISWSGEALLSQKAAGPFFITHYPRGSRGFYDRQDPDERDVLRNFDLLAPGGFGELASGGEREHDYTRVVTKMRETGENPAKYRWYLDVLRDGIPPSSGFGLGLERLTRFITGLDYLWQTTAYPKVPGQLGT</sequence>